<accession>A0A382KXE7</accession>
<dbReference type="PROSITE" id="PS50846">
    <property type="entry name" value="HMA_2"/>
    <property type="match status" value="1"/>
</dbReference>
<dbReference type="EMBL" id="UINC01082961">
    <property type="protein sequence ID" value="SVC28203.1"/>
    <property type="molecule type" value="Genomic_DNA"/>
</dbReference>
<feature type="domain" description="HMA" evidence="1">
    <location>
        <begin position="21"/>
        <end position="89"/>
    </location>
</feature>
<protein>
    <recommendedName>
        <fullName evidence="1">HMA domain-containing protein</fullName>
    </recommendedName>
</protein>
<dbReference type="Gene3D" id="3.30.70.100">
    <property type="match status" value="1"/>
</dbReference>
<proteinExistence type="predicted"/>
<dbReference type="GO" id="GO:0046872">
    <property type="term" value="F:metal ion binding"/>
    <property type="evidence" value="ECO:0007669"/>
    <property type="project" value="InterPro"/>
</dbReference>
<reference evidence="2" key="1">
    <citation type="submission" date="2018-05" db="EMBL/GenBank/DDBJ databases">
        <authorList>
            <person name="Lanie J.A."/>
            <person name="Ng W.-L."/>
            <person name="Kazmierczak K.M."/>
            <person name="Andrzejewski T.M."/>
            <person name="Davidsen T.M."/>
            <person name="Wayne K.J."/>
            <person name="Tettelin H."/>
            <person name="Glass J.I."/>
            <person name="Rusch D."/>
            <person name="Podicherti R."/>
            <person name="Tsui H.-C.T."/>
            <person name="Winkler M.E."/>
        </authorList>
    </citation>
    <scope>NUCLEOTIDE SEQUENCE</scope>
</reference>
<evidence type="ECO:0000313" key="2">
    <source>
        <dbReference type="EMBL" id="SVC28203.1"/>
    </source>
</evidence>
<evidence type="ECO:0000259" key="1">
    <source>
        <dbReference type="PROSITE" id="PS50846"/>
    </source>
</evidence>
<dbReference type="InterPro" id="IPR006121">
    <property type="entry name" value="HMA_dom"/>
</dbReference>
<dbReference type="SUPFAM" id="SSF55008">
    <property type="entry name" value="HMA, heavy metal-associated domain"/>
    <property type="match status" value="1"/>
</dbReference>
<organism evidence="2">
    <name type="scientific">marine metagenome</name>
    <dbReference type="NCBI Taxonomy" id="408172"/>
    <lineage>
        <taxon>unclassified sequences</taxon>
        <taxon>metagenomes</taxon>
        <taxon>ecological metagenomes</taxon>
    </lineage>
</organism>
<sequence>MKNKIIITLLSVLTINTWAQTETVNIKTSASCIGNCCKERIEEEMQFTKGITAVNLNIESQILTVTFKTKKTDIDKIRTAISLIGYNADKVKADKKAHNKLPHCCQHLYFVAPEEE</sequence>
<name>A0A382KXE7_9ZZZZ</name>
<dbReference type="AlphaFoldDB" id="A0A382KXE7"/>
<dbReference type="InterPro" id="IPR036163">
    <property type="entry name" value="HMA_dom_sf"/>
</dbReference>
<gene>
    <name evidence="2" type="ORF">METZ01_LOCUS281057</name>
</gene>
<dbReference type="Pfam" id="PF00403">
    <property type="entry name" value="HMA"/>
    <property type="match status" value="1"/>
</dbReference>